<dbReference type="InterPro" id="IPR014729">
    <property type="entry name" value="Rossmann-like_a/b/a_fold"/>
</dbReference>
<evidence type="ECO:0000313" key="10">
    <source>
        <dbReference type="EMBL" id="KTW32375.1"/>
    </source>
</evidence>
<dbReference type="CDD" id="cd07570">
    <property type="entry name" value="GAT_Gln-NAD-synth"/>
    <property type="match status" value="1"/>
</dbReference>
<comment type="pathway">
    <text evidence="1 8">Cofactor biosynthesis; NAD(+) biosynthesis; NAD(+) from deamido-NAD(+) (L-Gln route): step 1/1.</text>
</comment>
<dbReference type="eggNOG" id="KOG2303">
    <property type="taxonomic scope" value="Eukaryota"/>
</dbReference>
<comment type="catalytic activity">
    <reaction evidence="7 8">
        <text>deamido-NAD(+) + L-glutamine + ATP + H2O = L-glutamate + AMP + diphosphate + NAD(+) + H(+)</text>
        <dbReference type="Rhea" id="RHEA:24384"/>
        <dbReference type="ChEBI" id="CHEBI:15377"/>
        <dbReference type="ChEBI" id="CHEBI:15378"/>
        <dbReference type="ChEBI" id="CHEBI:29985"/>
        <dbReference type="ChEBI" id="CHEBI:30616"/>
        <dbReference type="ChEBI" id="CHEBI:33019"/>
        <dbReference type="ChEBI" id="CHEBI:57540"/>
        <dbReference type="ChEBI" id="CHEBI:58359"/>
        <dbReference type="ChEBI" id="CHEBI:58437"/>
        <dbReference type="ChEBI" id="CHEBI:456215"/>
        <dbReference type="EC" id="6.3.5.1"/>
    </reaction>
</comment>
<dbReference type="SUPFAM" id="SSF52402">
    <property type="entry name" value="Adenine nucleotide alpha hydrolases-like"/>
    <property type="match status" value="1"/>
</dbReference>
<dbReference type="PIRSF" id="PIRSF006630">
    <property type="entry name" value="NADS_GAT"/>
    <property type="match status" value="1"/>
</dbReference>
<dbReference type="FunFam" id="3.40.50.620:FF:000036">
    <property type="entry name" value="Glutamine-dependent NAD(+) synthetase"/>
    <property type="match status" value="1"/>
</dbReference>
<dbReference type="EC" id="6.3.5.1" evidence="8"/>
<evidence type="ECO:0000256" key="2">
    <source>
        <dbReference type="ARBA" id="ARBA00007145"/>
    </source>
</evidence>
<dbReference type="RefSeq" id="XP_018231067.1">
    <property type="nucleotide sequence ID" value="XM_018372731.1"/>
</dbReference>
<dbReference type="Pfam" id="PF02540">
    <property type="entry name" value="NAD_synthase"/>
    <property type="match status" value="1"/>
</dbReference>
<keyword evidence="3 8" id="KW-0436">Ligase</keyword>
<dbReference type="InterPro" id="IPR014445">
    <property type="entry name" value="Gln-dep_NAD_synthase"/>
</dbReference>
<dbReference type="GO" id="GO:0004359">
    <property type="term" value="F:glutaminase activity"/>
    <property type="evidence" value="ECO:0007669"/>
    <property type="project" value="EnsemblFungi"/>
</dbReference>
<dbReference type="InterPro" id="IPR003010">
    <property type="entry name" value="C-N_Hydrolase"/>
</dbReference>
<evidence type="ECO:0000256" key="3">
    <source>
        <dbReference type="ARBA" id="ARBA00022598"/>
    </source>
</evidence>
<dbReference type="EMBL" id="LFWA01000002">
    <property type="protein sequence ID" value="KTW32375.1"/>
    <property type="molecule type" value="Genomic_DNA"/>
</dbReference>
<dbReference type="OrthoDB" id="2020662at2759"/>
<dbReference type="GO" id="GO:0005524">
    <property type="term" value="F:ATP binding"/>
    <property type="evidence" value="ECO:0007669"/>
    <property type="project" value="UniProtKB-UniRule"/>
</dbReference>
<dbReference type="STRING" id="1408657.A0A0W4ZVH1"/>
<dbReference type="GO" id="GO:0005737">
    <property type="term" value="C:cytoplasm"/>
    <property type="evidence" value="ECO:0007669"/>
    <property type="project" value="EnsemblFungi"/>
</dbReference>
<dbReference type="Gene3D" id="3.40.50.620">
    <property type="entry name" value="HUPs"/>
    <property type="match status" value="1"/>
</dbReference>
<dbReference type="HAMAP" id="MF_02090">
    <property type="entry name" value="NadE_glutamine_dep"/>
    <property type="match status" value="1"/>
</dbReference>
<dbReference type="FunFam" id="3.60.110.10:FF:000003">
    <property type="entry name" value="Glutamine-dependent NAD(+) synthetase"/>
    <property type="match status" value="1"/>
</dbReference>
<dbReference type="NCBIfam" id="TIGR00552">
    <property type="entry name" value="nadE"/>
    <property type="match status" value="1"/>
</dbReference>
<evidence type="ECO:0000259" key="9">
    <source>
        <dbReference type="PROSITE" id="PS50263"/>
    </source>
</evidence>
<dbReference type="VEuPathDB" id="FungiDB:T551_00465"/>
<protein>
    <recommendedName>
        <fullName evidence="8">Glutamine-dependent NAD(+) synthetase</fullName>
        <ecNumber evidence="8">6.3.5.1</ecNumber>
    </recommendedName>
    <alternativeName>
        <fullName evidence="8">NAD(+) synthase [glutamine-hydrolyzing]</fullName>
    </alternativeName>
</protein>
<reference evidence="11" key="1">
    <citation type="journal article" date="2016" name="Nat. Commun.">
        <title>Genome analysis of three Pneumocystis species reveals adaptation mechanisms to life exclusively in mammalian hosts.</title>
        <authorList>
            <person name="Ma L."/>
            <person name="Chen Z."/>
            <person name="Huang D.W."/>
            <person name="Kutty G."/>
            <person name="Ishihara M."/>
            <person name="Wang H."/>
            <person name="Abouelleil A."/>
            <person name="Bishop L."/>
            <person name="Davey E."/>
            <person name="Deng R."/>
            <person name="Deng X."/>
            <person name="Fan L."/>
            <person name="Fantoni G."/>
            <person name="Fitzgerald M."/>
            <person name="Gogineni E."/>
            <person name="Goldberg J.M."/>
            <person name="Handley G."/>
            <person name="Hu X."/>
            <person name="Huber C."/>
            <person name="Jiao X."/>
            <person name="Jones K."/>
            <person name="Levin J.Z."/>
            <person name="Liu Y."/>
            <person name="Macdonald P."/>
            <person name="Melnikov A."/>
            <person name="Raley C."/>
            <person name="Sassi M."/>
            <person name="Sherman B.T."/>
            <person name="Song X."/>
            <person name="Sykes S."/>
            <person name="Tran B."/>
            <person name="Walsh L."/>
            <person name="Xia Y."/>
            <person name="Yang J."/>
            <person name="Young S."/>
            <person name="Zeng Q."/>
            <person name="Zheng X."/>
            <person name="Stephens R."/>
            <person name="Nusbaum C."/>
            <person name="Birren B.W."/>
            <person name="Azadi P."/>
            <person name="Lempicki R.A."/>
            <person name="Cuomo C.A."/>
            <person name="Kovacs J.A."/>
        </authorList>
    </citation>
    <scope>NUCLEOTIDE SEQUENCE [LARGE SCALE GENOMIC DNA]</scope>
    <source>
        <strain evidence="11">RU7</strain>
    </source>
</reference>
<dbReference type="PANTHER" id="PTHR23090">
    <property type="entry name" value="NH 3 /GLUTAMINE-DEPENDENT NAD + SYNTHETASE"/>
    <property type="match status" value="1"/>
</dbReference>
<evidence type="ECO:0000256" key="4">
    <source>
        <dbReference type="ARBA" id="ARBA00022741"/>
    </source>
</evidence>
<dbReference type="InterPro" id="IPR036526">
    <property type="entry name" value="C-N_Hydrolase_sf"/>
</dbReference>
<dbReference type="GO" id="GO:0005634">
    <property type="term" value="C:nucleus"/>
    <property type="evidence" value="ECO:0007669"/>
    <property type="project" value="EnsemblFungi"/>
</dbReference>
<keyword evidence="4 8" id="KW-0547">Nucleotide-binding</keyword>
<dbReference type="Gene3D" id="3.60.110.10">
    <property type="entry name" value="Carbon-nitrogen hydrolase"/>
    <property type="match status" value="1"/>
</dbReference>
<dbReference type="UniPathway" id="UPA00253">
    <property type="reaction ID" value="UER00334"/>
</dbReference>
<gene>
    <name evidence="10" type="ORF">T551_00465</name>
</gene>
<proteinExistence type="inferred from homology"/>
<comment type="similarity">
    <text evidence="2 8">In the C-terminal section; belongs to the NAD synthetase family.</text>
</comment>
<name>A0A0W4ZVH1_PNEJ7</name>
<dbReference type="Pfam" id="PF00795">
    <property type="entry name" value="CN_hydrolase"/>
    <property type="match status" value="1"/>
</dbReference>
<evidence type="ECO:0000256" key="5">
    <source>
        <dbReference type="ARBA" id="ARBA00022840"/>
    </source>
</evidence>
<dbReference type="Proteomes" id="UP000053447">
    <property type="component" value="Unassembled WGS sequence"/>
</dbReference>
<comment type="caution">
    <text evidence="10">The sequence shown here is derived from an EMBL/GenBank/DDBJ whole genome shotgun (WGS) entry which is preliminary data.</text>
</comment>
<dbReference type="AlphaFoldDB" id="A0A0W4ZVH1"/>
<dbReference type="CDD" id="cd00553">
    <property type="entry name" value="NAD_synthase"/>
    <property type="match status" value="1"/>
</dbReference>
<evidence type="ECO:0000256" key="7">
    <source>
        <dbReference type="ARBA" id="ARBA00052340"/>
    </source>
</evidence>
<keyword evidence="5 8" id="KW-0067">ATP-binding</keyword>
<accession>A0A0W4ZVH1</accession>
<dbReference type="PROSITE" id="PS50263">
    <property type="entry name" value="CN_HYDROLASE"/>
    <property type="match status" value="1"/>
</dbReference>
<dbReference type="GeneID" id="28938986"/>
<keyword evidence="6 8" id="KW-0520">NAD</keyword>
<dbReference type="SUPFAM" id="SSF56317">
    <property type="entry name" value="Carbon-nitrogen hydrolase"/>
    <property type="match status" value="1"/>
</dbReference>
<evidence type="ECO:0000313" key="11">
    <source>
        <dbReference type="Proteomes" id="UP000053447"/>
    </source>
</evidence>
<dbReference type="PANTHER" id="PTHR23090:SF9">
    <property type="entry name" value="GLUTAMINE-DEPENDENT NAD(+) SYNTHETASE"/>
    <property type="match status" value="1"/>
</dbReference>
<dbReference type="GO" id="GO:0034354">
    <property type="term" value="P:'de novo' NAD+ biosynthetic process from L-tryptophan"/>
    <property type="evidence" value="ECO:0007669"/>
    <property type="project" value="EnsemblFungi"/>
</dbReference>
<organism evidence="10 11">
    <name type="scientific">Pneumocystis jirovecii (strain RU7)</name>
    <name type="common">Human pneumocystis pneumonia agent</name>
    <dbReference type="NCBI Taxonomy" id="1408657"/>
    <lineage>
        <taxon>Eukaryota</taxon>
        <taxon>Fungi</taxon>
        <taxon>Dikarya</taxon>
        <taxon>Ascomycota</taxon>
        <taxon>Taphrinomycotina</taxon>
        <taxon>Pneumocystomycetes</taxon>
        <taxon>Pneumocystaceae</taxon>
        <taxon>Pneumocystis</taxon>
    </lineage>
</organism>
<dbReference type="InterPro" id="IPR022310">
    <property type="entry name" value="NAD/GMP_synthase"/>
</dbReference>
<evidence type="ECO:0000256" key="1">
    <source>
        <dbReference type="ARBA" id="ARBA00005188"/>
    </source>
</evidence>
<dbReference type="GO" id="GO:0003952">
    <property type="term" value="F:NAD+ synthase (glutamine-hydrolyzing) activity"/>
    <property type="evidence" value="ECO:0007669"/>
    <property type="project" value="UniProtKB-UniRule"/>
</dbReference>
<sequence>MNRFITVATCSLNQWALDFEGNCNRIIKSIIEAKKQGAVLRIGPELEITGYGCYDHFLENDTYTHSWEMLCQILDSDDINDIIVDLGMPIIYQGMRYNCRVIIYNKKILLIRPKLCLANNGNYREMRYFSNWSRKMFTDNFCLPEIVSSITGQKTVPIGDSIIVTQDTSIGCEMCEELFTSSSPHIDLALNGVEIICNSSGSHHELGKINTRINLIQEAMSKSGGIYLYANQQGCDGDRLYYDGSAMIIVNGSIVAQGPQFSLNDVDVISATIDLEDVRNYRNGICQGIQSLNISSYNKIYCSKTLSKSIFELNAKNIIPVSPIVPKYYSIEEEIAFSHACWLWDYLRKSNNNGFFLALSGGSDSCATALTVYIMCKKVIDALKDKNSQVLDDLCKILGGPKHFKRFPETPEELAREIFYTSYMSTENSSFETKRRSKELSNAIGSYHIDLNMDNLVKAALQIFSYVTGKQVKFKLHGGTDCENIALQNLQARFRMVLSYFFSQLLPWARGKSGSLLVLGSTNLDECLRGYFTKYDCSSADINPIGTISKTDLNRFIKFVHDNFKLPLLQEFLLAKPSAELEPFSEEYTQLDEVDMGFTYDELNIFGKLRKINKCGPYSMFLKLFYKWKNNLPPKIIAEKVKRLWFYYSVNRHKMTILTPACHTGSCSLDDNRYDLRPFLYNIRWSWQFKRIDDELKILEIKTNI</sequence>
<feature type="domain" description="CN hydrolase" evidence="9">
    <location>
        <begin position="5"/>
        <end position="275"/>
    </location>
</feature>
<dbReference type="InterPro" id="IPR003694">
    <property type="entry name" value="NAD_synthase"/>
</dbReference>
<evidence type="ECO:0000256" key="8">
    <source>
        <dbReference type="PIRNR" id="PIRNR006630"/>
    </source>
</evidence>
<keyword evidence="11" id="KW-1185">Reference proteome</keyword>
<evidence type="ECO:0000256" key="6">
    <source>
        <dbReference type="ARBA" id="ARBA00023027"/>
    </source>
</evidence>